<protein>
    <submittedName>
        <fullName evidence="6">Uncharacterized protein LOC108564433 isoform X1</fullName>
    </submittedName>
</protein>
<organism evidence="5 6">
    <name type="scientific">Nicrophorus vespilloides</name>
    <name type="common">Boreal carrion beetle</name>
    <dbReference type="NCBI Taxonomy" id="110193"/>
    <lineage>
        <taxon>Eukaryota</taxon>
        <taxon>Metazoa</taxon>
        <taxon>Ecdysozoa</taxon>
        <taxon>Arthropoda</taxon>
        <taxon>Hexapoda</taxon>
        <taxon>Insecta</taxon>
        <taxon>Pterygota</taxon>
        <taxon>Neoptera</taxon>
        <taxon>Endopterygota</taxon>
        <taxon>Coleoptera</taxon>
        <taxon>Polyphaga</taxon>
        <taxon>Staphyliniformia</taxon>
        <taxon>Silphidae</taxon>
        <taxon>Nicrophorinae</taxon>
        <taxon>Nicrophorus</taxon>
    </lineage>
</organism>
<keyword evidence="1 2" id="KW-0193">Cuticle</keyword>
<keyword evidence="4" id="KW-1133">Transmembrane helix</keyword>
<dbReference type="GeneID" id="108564433"/>
<evidence type="ECO:0000256" key="1">
    <source>
        <dbReference type="ARBA" id="ARBA00022460"/>
    </source>
</evidence>
<evidence type="ECO:0000256" key="3">
    <source>
        <dbReference type="SAM" id="MobiDB-lite"/>
    </source>
</evidence>
<dbReference type="Pfam" id="PF00379">
    <property type="entry name" value="Chitin_bind_4"/>
    <property type="match status" value="1"/>
</dbReference>
<dbReference type="PANTHER" id="PTHR12236:SF95">
    <property type="entry name" value="CUTICULAR PROTEIN 76BD, ISOFORM C-RELATED"/>
    <property type="match status" value="1"/>
</dbReference>
<gene>
    <name evidence="6" type="primary">LOC108564433</name>
</gene>
<feature type="compositionally biased region" description="Polar residues" evidence="3">
    <location>
        <begin position="101"/>
        <end position="112"/>
    </location>
</feature>
<proteinExistence type="predicted"/>
<evidence type="ECO:0000313" key="6">
    <source>
        <dbReference type="RefSeq" id="XP_017778970.1"/>
    </source>
</evidence>
<evidence type="ECO:0000256" key="2">
    <source>
        <dbReference type="PROSITE-ProRule" id="PRU00497"/>
    </source>
</evidence>
<name>A0ABM1MWM0_NICVS</name>
<keyword evidence="4" id="KW-0472">Membrane</keyword>
<evidence type="ECO:0000256" key="4">
    <source>
        <dbReference type="SAM" id="Phobius"/>
    </source>
</evidence>
<keyword evidence="4" id="KW-0812">Transmembrane</keyword>
<evidence type="ECO:0000313" key="5">
    <source>
        <dbReference type="Proteomes" id="UP000695000"/>
    </source>
</evidence>
<dbReference type="InterPro" id="IPR000618">
    <property type="entry name" value="Insect_cuticle"/>
</dbReference>
<accession>A0ABM1MWM0</accession>
<feature type="region of interest" description="Disordered" evidence="3">
    <location>
        <begin position="101"/>
        <end position="129"/>
    </location>
</feature>
<dbReference type="RefSeq" id="XP_017778970.1">
    <property type="nucleotide sequence ID" value="XM_017923481.1"/>
</dbReference>
<dbReference type="PANTHER" id="PTHR12236">
    <property type="entry name" value="STRUCTURAL CONTITUENT OF CUTICLE"/>
    <property type="match status" value="1"/>
</dbReference>
<keyword evidence="5" id="KW-1185">Reference proteome</keyword>
<dbReference type="PROSITE" id="PS51155">
    <property type="entry name" value="CHIT_BIND_RR_2"/>
    <property type="match status" value="1"/>
</dbReference>
<sequence>MSVSIIPNNSILLLTIISGLFCTVWVVAVNEVSYSFKYSVDEPKLGIVTHHWEERNGGKVRGGYSLLEPNGKVRVVEYQVDGNKGFKAFVTFRRPPVRWTSEVSKPIPNTDSPGGARGPHNTRPFGGKENLPEFTVTTNIYSKLLKKYKNMVCKFNYDVREERYSIIPCNWRRWKLGALRKNQ</sequence>
<reference evidence="6" key="1">
    <citation type="submission" date="2025-08" db="UniProtKB">
        <authorList>
            <consortium name="RefSeq"/>
        </authorList>
    </citation>
    <scope>IDENTIFICATION</scope>
    <source>
        <tissue evidence="6">Whole Larva</tissue>
    </source>
</reference>
<dbReference type="Proteomes" id="UP000695000">
    <property type="component" value="Unplaced"/>
</dbReference>
<dbReference type="InterPro" id="IPR051217">
    <property type="entry name" value="Insect_Cuticle_Struc_Prot"/>
</dbReference>
<feature type="transmembrane region" description="Helical" evidence="4">
    <location>
        <begin position="12"/>
        <end position="29"/>
    </location>
</feature>